<dbReference type="SUPFAM" id="SSF52047">
    <property type="entry name" value="RNI-like"/>
    <property type="match status" value="1"/>
</dbReference>
<feature type="compositionally biased region" description="Low complexity" evidence="1">
    <location>
        <begin position="113"/>
        <end position="126"/>
    </location>
</feature>
<name>A0A1E7ET67_9STRA</name>
<dbReference type="KEGG" id="fcy:FRACYDRAFT_249339"/>
<gene>
    <name evidence="2" type="ORF">FRACYDRAFT_249339</name>
</gene>
<proteinExistence type="predicted"/>
<accession>A0A1E7ET67</accession>
<evidence type="ECO:0000313" key="2">
    <source>
        <dbReference type="EMBL" id="OEU08994.1"/>
    </source>
</evidence>
<protein>
    <submittedName>
        <fullName evidence="2">Uncharacterized protein</fullName>
    </submittedName>
</protein>
<evidence type="ECO:0000256" key="1">
    <source>
        <dbReference type="SAM" id="MobiDB-lite"/>
    </source>
</evidence>
<feature type="region of interest" description="Disordered" evidence="1">
    <location>
        <begin position="37"/>
        <end position="73"/>
    </location>
</feature>
<dbReference type="Proteomes" id="UP000095751">
    <property type="component" value="Unassembled WGS sequence"/>
</dbReference>
<dbReference type="EMBL" id="KV784378">
    <property type="protein sequence ID" value="OEU08994.1"/>
    <property type="molecule type" value="Genomic_DNA"/>
</dbReference>
<feature type="compositionally biased region" description="Polar residues" evidence="1">
    <location>
        <begin position="127"/>
        <end position="139"/>
    </location>
</feature>
<dbReference type="InParanoid" id="A0A1E7ET67"/>
<sequence>MTKTKTTTLLPSQSQLQVQVQQPKVQVQLQPIVTPPQKQQQQQQQQLLLTSSSTPTITNNDKSSTAKPKPTITTDTMTATTMTMTTLLPSQSQLQLQLQQPKVQLQVQPIVKPPQKQQQQLLSSSSTTTIMNNEESSNAKPKLTTNTSTMTATMKMKMTTQLPSQSQRQSQQVQPELIMKPLKLLKELDVNCSCKLFESPPESSSIISKSSTSTSISLFLAWMTLEGGKLLPTLESLEFFGLEKNETILLFNCLRNQQQQSSFLRKNLKRIYLSNCQIDNNLITMFILEILPLYPNLILIDLGDNNIGSVKGIVDNILSSSSSSSNVVSKSQLCRFKIYNNPIVNNIRFGRPTEKAAIISFLQIFNTVHDLGVLLYDESIYDYQRRNHPSSLQNK</sequence>
<organism evidence="2 3">
    <name type="scientific">Fragilariopsis cylindrus CCMP1102</name>
    <dbReference type="NCBI Taxonomy" id="635003"/>
    <lineage>
        <taxon>Eukaryota</taxon>
        <taxon>Sar</taxon>
        <taxon>Stramenopiles</taxon>
        <taxon>Ochrophyta</taxon>
        <taxon>Bacillariophyta</taxon>
        <taxon>Bacillariophyceae</taxon>
        <taxon>Bacillariophycidae</taxon>
        <taxon>Bacillariales</taxon>
        <taxon>Bacillariaceae</taxon>
        <taxon>Fragilariopsis</taxon>
    </lineage>
</organism>
<evidence type="ECO:0000313" key="3">
    <source>
        <dbReference type="Proteomes" id="UP000095751"/>
    </source>
</evidence>
<feature type="region of interest" description="Disordered" evidence="1">
    <location>
        <begin position="113"/>
        <end position="144"/>
    </location>
</feature>
<feature type="compositionally biased region" description="Polar residues" evidence="1">
    <location>
        <begin position="56"/>
        <end position="66"/>
    </location>
</feature>
<reference evidence="2 3" key="1">
    <citation type="submission" date="2016-09" db="EMBL/GenBank/DDBJ databases">
        <title>Extensive genetic diversity and differential bi-allelic expression allows diatom success in the polar Southern Ocean.</title>
        <authorList>
            <consortium name="DOE Joint Genome Institute"/>
            <person name="Mock T."/>
            <person name="Otillar R.P."/>
            <person name="Strauss J."/>
            <person name="Dupont C."/>
            <person name="Frickenhaus S."/>
            <person name="Maumus F."/>
            <person name="Mcmullan M."/>
            <person name="Sanges R."/>
            <person name="Schmutz J."/>
            <person name="Toseland A."/>
            <person name="Valas R."/>
            <person name="Veluchamy A."/>
            <person name="Ward B.J."/>
            <person name="Allen A."/>
            <person name="Barry K."/>
            <person name="Falciatore A."/>
            <person name="Ferrante M."/>
            <person name="Fortunato A.E."/>
            <person name="Gloeckner G."/>
            <person name="Gruber A."/>
            <person name="Hipkin R."/>
            <person name="Janech M."/>
            <person name="Kroth P."/>
            <person name="Leese F."/>
            <person name="Lindquist E."/>
            <person name="Lyon B.R."/>
            <person name="Martin J."/>
            <person name="Mayer C."/>
            <person name="Parker M."/>
            <person name="Quesneville H."/>
            <person name="Raymond J."/>
            <person name="Uhlig C."/>
            <person name="Valentin K.U."/>
            <person name="Worden A.Z."/>
            <person name="Armbrust E.V."/>
            <person name="Bowler C."/>
            <person name="Green B."/>
            <person name="Moulton V."/>
            <person name="Van Oosterhout C."/>
            <person name="Grigoriev I."/>
        </authorList>
    </citation>
    <scope>NUCLEOTIDE SEQUENCE [LARGE SCALE GENOMIC DNA]</scope>
    <source>
        <strain evidence="2 3">CCMP1102</strain>
    </source>
</reference>
<feature type="compositionally biased region" description="Low complexity" evidence="1">
    <location>
        <begin position="37"/>
        <end position="55"/>
    </location>
</feature>
<keyword evidence="3" id="KW-1185">Reference proteome</keyword>
<dbReference type="AlphaFoldDB" id="A0A1E7ET67"/>